<evidence type="ECO:0000313" key="1">
    <source>
        <dbReference type="EMBL" id="TFK96437.1"/>
    </source>
</evidence>
<dbReference type="InterPro" id="IPR012337">
    <property type="entry name" value="RNaseH-like_sf"/>
</dbReference>
<dbReference type="AlphaFoldDB" id="A0A5C3Q5L4"/>
<dbReference type="SUPFAM" id="SSF53098">
    <property type="entry name" value="Ribonuclease H-like"/>
    <property type="match status" value="1"/>
</dbReference>
<dbReference type="CDD" id="cd09276">
    <property type="entry name" value="Rnase_HI_RT_non_LTR"/>
    <property type="match status" value="1"/>
</dbReference>
<keyword evidence="2" id="KW-1185">Reference proteome</keyword>
<organism evidence="1 2">
    <name type="scientific">Pterulicium gracile</name>
    <dbReference type="NCBI Taxonomy" id="1884261"/>
    <lineage>
        <taxon>Eukaryota</taxon>
        <taxon>Fungi</taxon>
        <taxon>Dikarya</taxon>
        <taxon>Basidiomycota</taxon>
        <taxon>Agaricomycotina</taxon>
        <taxon>Agaricomycetes</taxon>
        <taxon>Agaricomycetidae</taxon>
        <taxon>Agaricales</taxon>
        <taxon>Pleurotineae</taxon>
        <taxon>Pterulaceae</taxon>
        <taxon>Pterulicium</taxon>
    </lineage>
</organism>
<dbReference type="EMBL" id="ML178860">
    <property type="protein sequence ID" value="TFK96437.1"/>
    <property type="molecule type" value="Genomic_DNA"/>
</dbReference>
<accession>A0A5C3Q5L4</accession>
<reference evidence="1 2" key="1">
    <citation type="journal article" date="2019" name="Nat. Ecol. Evol.">
        <title>Megaphylogeny resolves global patterns of mushroom evolution.</title>
        <authorList>
            <person name="Varga T."/>
            <person name="Krizsan K."/>
            <person name="Foldi C."/>
            <person name="Dima B."/>
            <person name="Sanchez-Garcia M."/>
            <person name="Sanchez-Ramirez S."/>
            <person name="Szollosi G.J."/>
            <person name="Szarkandi J.G."/>
            <person name="Papp V."/>
            <person name="Albert L."/>
            <person name="Andreopoulos W."/>
            <person name="Angelini C."/>
            <person name="Antonin V."/>
            <person name="Barry K.W."/>
            <person name="Bougher N.L."/>
            <person name="Buchanan P."/>
            <person name="Buyck B."/>
            <person name="Bense V."/>
            <person name="Catcheside P."/>
            <person name="Chovatia M."/>
            <person name="Cooper J."/>
            <person name="Damon W."/>
            <person name="Desjardin D."/>
            <person name="Finy P."/>
            <person name="Geml J."/>
            <person name="Haridas S."/>
            <person name="Hughes K."/>
            <person name="Justo A."/>
            <person name="Karasinski D."/>
            <person name="Kautmanova I."/>
            <person name="Kiss B."/>
            <person name="Kocsube S."/>
            <person name="Kotiranta H."/>
            <person name="LaButti K.M."/>
            <person name="Lechner B.E."/>
            <person name="Liimatainen K."/>
            <person name="Lipzen A."/>
            <person name="Lukacs Z."/>
            <person name="Mihaltcheva S."/>
            <person name="Morgado L.N."/>
            <person name="Niskanen T."/>
            <person name="Noordeloos M.E."/>
            <person name="Ohm R.A."/>
            <person name="Ortiz-Santana B."/>
            <person name="Ovrebo C."/>
            <person name="Racz N."/>
            <person name="Riley R."/>
            <person name="Savchenko A."/>
            <person name="Shiryaev A."/>
            <person name="Soop K."/>
            <person name="Spirin V."/>
            <person name="Szebenyi C."/>
            <person name="Tomsovsky M."/>
            <person name="Tulloss R.E."/>
            <person name="Uehling J."/>
            <person name="Grigoriev I.V."/>
            <person name="Vagvolgyi C."/>
            <person name="Papp T."/>
            <person name="Martin F.M."/>
            <person name="Miettinen O."/>
            <person name="Hibbett D.S."/>
            <person name="Nagy L.G."/>
        </authorList>
    </citation>
    <scope>NUCLEOTIDE SEQUENCE [LARGE SCALE GENOMIC DNA]</scope>
    <source>
        <strain evidence="1 2">CBS 309.79</strain>
    </source>
</reference>
<proteinExistence type="predicted"/>
<dbReference type="Proteomes" id="UP000305067">
    <property type="component" value="Unassembled WGS sequence"/>
</dbReference>
<dbReference type="InterPro" id="IPR036397">
    <property type="entry name" value="RNaseH_sf"/>
</dbReference>
<name>A0A5C3Q5L4_9AGAR</name>
<gene>
    <name evidence="1" type="ORF">BDV98DRAFT_636156</name>
</gene>
<dbReference type="OrthoDB" id="3267074at2759"/>
<dbReference type="Gene3D" id="3.30.420.10">
    <property type="entry name" value="Ribonuclease H-like superfamily/Ribonuclease H"/>
    <property type="match status" value="1"/>
</dbReference>
<protein>
    <submittedName>
        <fullName evidence="1">Uncharacterized protein</fullName>
    </submittedName>
</protein>
<dbReference type="GO" id="GO:0003676">
    <property type="term" value="F:nucleic acid binding"/>
    <property type="evidence" value="ECO:0007669"/>
    <property type="project" value="InterPro"/>
</dbReference>
<evidence type="ECO:0000313" key="2">
    <source>
        <dbReference type="Proteomes" id="UP000305067"/>
    </source>
</evidence>
<dbReference type="STRING" id="1884261.A0A5C3Q5L4"/>
<sequence length="219" mass="23983">METIYPVLHPPNAGFPFTVTIPKDQKASKEIGSADTSVTKIYCNRSGLNAKAGAASVITRLGHVINVSHYHLGTLTKYTTFDAKAVGVSLALQQLLHAVNPGRTTICLNNQAVLLALHQHVPKTGQFVMTKIHKLINDAYRKHLQLGEDFGLDVRWITGHTGVKWNEMADVEVKEASGGKVSGDVLLPLFLCAGQQLPISVGAECQKLEKECKMMWREQ</sequence>